<proteinExistence type="predicted"/>
<sequence>MNLVLVRHGETEANLAMRWSGSKDLTITNLTDTGRMQASKLGRWFKDRRFTPTHVYSSPQKRAYDTAQLAGGQWGLPIAKMEDLRETGAGIFEGMTWQEIEDQYPEEAALFRDSRNWAFIQDAESEQDRRERGSRVLRYVINNHSNNDTVVMFAHAGIIQQAISAIFESPRLWGLAARNTALYEFAIDIEHWDENSSVRFNPTAWRILRFNEQPHLS</sequence>
<dbReference type="InterPro" id="IPR003094">
    <property type="entry name" value="6Pfruct_kin"/>
</dbReference>
<evidence type="ECO:0008006" key="3">
    <source>
        <dbReference type="Google" id="ProtNLM"/>
    </source>
</evidence>
<dbReference type="GO" id="GO:0004331">
    <property type="term" value="F:fructose-2,6-bisphosphate 2-phosphatase activity"/>
    <property type="evidence" value="ECO:0007669"/>
    <property type="project" value="TreeGrafter"/>
</dbReference>
<dbReference type="InterPro" id="IPR029033">
    <property type="entry name" value="His_PPase_superfam"/>
</dbReference>
<gene>
    <name evidence="2" type="ORF">METZ01_LOCUS78229</name>
</gene>
<dbReference type="InterPro" id="IPR001345">
    <property type="entry name" value="PG/BPGM_mutase_AS"/>
</dbReference>
<dbReference type="InterPro" id="IPR051695">
    <property type="entry name" value="Phosphoglycerate_Mutase"/>
</dbReference>
<dbReference type="SMART" id="SM00855">
    <property type="entry name" value="PGAM"/>
    <property type="match status" value="1"/>
</dbReference>
<dbReference type="PRINTS" id="PR00991">
    <property type="entry name" value="6PFRUCTKNASE"/>
</dbReference>
<dbReference type="GO" id="GO:0005829">
    <property type="term" value="C:cytosol"/>
    <property type="evidence" value="ECO:0007669"/>
    <property type="project" value="TreeGrafter"/>
</dbReference>
<keyword evidence="1" id="KW-0378">Hydrolase</keyword>
<dbReference type="InterPro" id="IPR013078">
    <property type="entry name" value="His_Pase_superF_clade-1"/>
</dbReference>
<dbReference type="PANTHER" id="PTHR46517:SF1">
    <property type="entry name" value="FRUCTOSE-2,6-BISPHOSPHATASE TIGAR"/>
    <property type="match status" value="1"/>
</dbReference>
<reference evidence="2" key="1">
    <citation type="submission" date="2018-05" db="EMBL/GenBank/DDBJ databases">
        <authorList>
            <person name="Lanie J.A."/>
            <person name="Ng W.-L."/>
            <person name="Kazmierczak K.M."/>
            <person name="Andrzejewski T.M."/>
            <person name="Davidsen T.M."/>
            <person name="Wayne K.J."/>
            <person name="Tettelin H."/>
            <person name="Glass J.I."/>
            <person name="Rusch D."/>
            <person name="Podicherti R."/>
            <person name="Tsui H.-C.T."/>
            <person name="Winkler M.E."/>
        </authorList>
    </citation>
    <scope>NUCLEOTIDE SEQUENCE</scope>
</reference>
<dbReference type="GO" id="GO:0006003">
    <property type="term" value="P:fructose 2,6-bisphosphate metabolic process"/>
    <property type="evidence" value="ECO:0007669"/>
    <property type="project" value="InterPro"/>
</dbReference>
<evidence type="ECO:0000256" key="1">
    <source>
        <dbReference type="ARBA" id="ARBA00022801"/>
    </source>
</evidence>
<dbReference type="EMBL" id="UINC01006084">
    <property type="protein sequence ID" value="SVA25375.1"/>
    <property type="molecule type" value="Genomic_DNA"/>
</dbReference>
<accession>A0A381UAW1</accession>
<organism evidence="2">
    <name type="scientific">marine metagenome</name>
    <dbReference type="NCBI Taxonomy" id="408172"/>
    <lineage>
        <taxon>unclassified sequences</taxon>
        <taxon>metagenomes</taxon>
        <taxon>ecological metagenomes</taxon>
    </lineage>
</organism>
<dbReference type="PANTHER" id="PTHR46517">
    <property type="entry name" value="FRUCTOSE-2,6-BISPHOSPHATASE TIGAR"/>
    <property type="match status" value="1"/>
</dbReference>
<dbReference type="GO" id="GO:0045820">
    <property type="term" value="P:negative regulation of glycolytic process"/>
    <property type="evidence" value="ECO:0007669"/>
    <property type="project" value="TreeGrafter"/>
</dbReference>
<dbReference type="GO" id="GO:0005524">
    <property type="term" value="F:ATP binding"/>
    <property type="evidence" value="ECO:0007669"/>
    <property type="project" value="InterPro"/>
</dbReference>
<evidence type="ECO:0000313" key="2">
    <source>
        <dbReference type="EMBL" id="SVA25375.1"/>
    </source>
</evidence>
<dbReference type="GO" id="GO:0043456">
    <property type="term" value="P:regulation of pentose-phosphate shunt"/>
    <property type="evidence" value="ECO:0007669"/>
    <property type="project" value="TreeGrafter"/>
</dbReference>
<dbReference type="AlphaFoldDB" id="A0A381UAW1"/>
<dbReference type="SUPFAM" id="SSF53254">
    <property type="entry name" value="Phosphoglycerate mutase-like"/>
    <property type="match status" value="1"/>
</dbReference>
<protein>
    <recommendedName>
        <fullName evidence="3">Phosphoglycerate mutase (2,3-diphosphoglycerate-dependent)</fullName>
    </recommendedName>
</protein>
<dbReference type="Pfam" id="PF00300">
    <property type="entry name" value="His_Phos_1"/>
    <property type="match status" value="1"/>
</dbReference>
<dbReference type="PROSITE" id="PS00175">
    <property type="entry name" value="PG_MUTASE"/>
    <property type="match status" value="1"/>
</dbReference>
<name>A0A381UAW1_9ZZZZ</name>
<dbReference type="Gene3D" id="3.40.50.1240">
    <property type="entry name" value="Phosphoglycerate mutase-like"/>
    <property type="match status" value="1"/>
</dbReference>
<dbReference type="CDD" id="cd07067">
    <property type="entry name" value="HP_PGM_like"/>
    <property type="match status" value="1"/>
</dbReference>